<evidence type="ECO:0000313" key="4">
    <source>
        <dbReference type="Proteomes" id="UP000666240"/>
    </source>
</evidence>
<dbReference type="Proteomes" id="UP000666240">
    <property type="component" value="Unassembled WGS sequence"/>
</dbReference>
<organism evidence="3 4">
    <name type="scientific">Tianweitania sediminis</name>
    <dbReference type="NCBI Taxonomy" id="1502156"/>
    <lineage>
        <taxon>Bacteria</taxon>
        <taxon>Pseudomonadati</taxon>
        <taxon>Pseudomonadota</taxon>
        <taxon>Alphaproteobacteria</taxon>
        <taxon>Hyphomicrobiales</taxon>
        <taxon>Phyllobacteriaceae</taxon>
        <taxon>Tianweitania</taxon>
    </lineage>
</organism>
<evidence type="ECO:0008006" key="5">
    <source>
        <dbReference type="Google" id="ProtNLM"/>
    </source>
</evidence>
<feature type="transmembrane region" description="Helical" evidence="2">
    <location>
        <begin position="72"/>
        <end position="89"/>
    </location>
</feature>
<name>A0A8J7UKA5_9HYPH</name>
<dbReference type="AlphaFoldDB" id="A0A8J7UKA5"/>
<keyword evidence="4" id="KW-1185">Reference proteome</keyword>
<feature type="coiled-coil region" evidence="1">
    <location>
        <begin position="10"/>
        <end position="63"/>
    </location>
</feature>
<keyword evidence="1" id="KW-0175">Coiled coil</keyword>
<keyword evidence="2" id="KW-0472">Membrane</keyword>
<protein>
    <recommendedName>
        <fullName evidence="5">DUF883 domain-containing protein</fullName>
    </recommendedName>
</protein>
<evidence type="ECO:0000256" key="1">
    <source>
        <dbReference type="SAM" id="Coils"/>
    </source>
</evidence>
<accession>A0A8J7UKA5</accession>
<gene>
    <name evidence="3" type="ORF">J5Y06_05820</name>
</gene>
<dbReference type="EMBL" id="JAGIYY010000001">
    <property type="protein sequence ID" value="MBP0438157.1"/>
    <property type="molecule type" value="Genomic_DNA"/>
</dbReference>
<comment type="caution">
    <text evidence="3">The sequence shown here is derived from an EMBL/GenBank/DDBJ whole genome shotgun (WGS) entry which is preliminary data.</text>
</comment>
<keyword evidence="2" id="KW-0812">Transmembrane</keyword>
<proteinExistence type="predicted"/>
<keyword evidence="2" id="KW-1133">Transmembrane helix</keyword>
<sequence length="92" mass="9752">MNDAGTSASSSDLEAEVSRLRADLSALTKQLSSAGSHSYDAARAAAQQGVDRLRSNAQVLEDQVVERVHEKPLQALAIAAAAGYFLALLNRR</sequence>
<evidence type="ECO:0000313" key="3">
    <source>
        <dbReference type="EMBL" id="MBP0438157.1"/>
    </source>
</evidence>
<evidence type="ECO:0000256" key="2">
    <source>
        <dbReference type="SAM" id="Phobius"/>
    </source>
</evidence>
<reference evidence="3" key="1">
    <citation type="submission" date="2021-03" db="EMBL/GenBank/DDBJ databases">
        <title>Genome sequencing and assembly of Tianweitania sediminis.</title>
        <authorList>
            <person name="Chhetri G."/>
        </authorList>
    </citation>
    <scope>NUCLEOTIDE SEQUENCE</scope>
    <source>
        <strain evidence="3">Z8</strain>
    </source>
</reference>